<dbReference type="InterPro" id="IPR000967">
    <property type="entry name" value="Znf_NFX1"/>
</dbReference>
<dbReference type="InterPro" id="IPR046439">
    <property type="entry name" value="ZF_RZ_dom"/>
</dbReference>
<feature type="region of interest" description="Disordered" evidence="8">
    <location>
        <begin position="425"/>
        <end position="453"/>
    </location>
</feature>
<keyword evidence="5" id="KW-0863">Zinc-finger</keyword>
<dbReference type="InterPro" id="IPR041677">
    <property type="entry name" value="DNA2/NAM7_AAA_11"/>
</dbReference>
<dbReference type="Pfam" id="PF13087">
    <property type="entry name" value="AAA_12"/>
    <property type="match status" value="1"/>
</dbReference>
<evidence type="ECO:0000256" key="7">
    <source>
        <dbReference type="ARBA" id="ARBA00022859"/>
    </source>
</evidence>
<evidence type="ECO:0000256" key="1">
    <source>
        <dbReference type="ARBA" id="ARBA00004496"/>
    </source>
</evidence>
<dbReference type="Pfam" id="PF20173">
    <property type="entry name" value="ZnF_RZ-type"/>
    <property type="match status" value="1"/>
</dbReference>
<feature type="compositionally biased region" description="Low complexity" evidence="8">
    <location>
        <begin position="656"/>
        <end position="678"/>
    </location>
</feature>
<dbReference type="CDD" id="cd17936">
    <property type="entry name" value="EEXXEc_NFX1"/>
    <property type="match status" value="1"/>
</dbReference>
<organism evidence="10 11">
    <name type="scientific">Capsaspora owczarzaki (strain ATCC 30864)</name>
    <dbReference type="NCBI Taxonomy" id="595528"/>
    <lineage>
        <taxon>Eukaryota</taxon>
        <taxon>Filasterea</taxon>
        <taxon>Capsaspora</taxon>
    </lineage>
</organism>
<accession>A0A0D2X1D6</accession>
<dbReference type="InterPro" id="IPR027417">
    <property type="entry name" value="P-loop_NTPase"/>
</dbReference>
<dbReference type="GO" id="GO:0005737">
    <property type="term" value="C:cytoplasm"/>
    <property type="evidence" value="ECO:0007669"/>
    <property type="project" value="UniProtKB-SubCell"/>
</dbReference>
<dbReference type="STRING" id="595528.A0A0D2X1D6"/>
<feature type="compositionally biased region" description="Gly residues" evidence="8">
    <location>
        <begin position="53"/>
        <end position="63"/>
    </location>
</feature>
<name>A0A0D2X1D6_CAPO3</name>
<comment type="subcellular location">
    <subcellularLocation>
        <location evidence="1">Cytoplasm</location>
    </subcellularLocation>
</comment>
<keyword evidence="7" id="KW-0391">Immunity</keyword>
<dbReference type="PANTHER" id="PTHR10887:SF341">
    <property type="entry name" value="NFX1-TYPE ZINC FINGER-CONTAINING PROTEIN 1"/>
    <property type="match status" value="1"/>
</dbReference>
<feature type="compositionally biased region" description="Basic and acidic residues" evidence="8">
    <location>
        <begin position="440"/>
        <end position="453"/>
    </location>
</feature>
<feature type="region of interest" description="Disordered" evidence="8">
    <location>
        <begin position="656"/>
        <end position="681"/>
    </location>
</feature>
<keyword evidence="6" id="KW-0862">Zinc</keyword>
<dbReference type="eggNOG" id="KOG1807">
    <property type="taxonomic scope" value="Eukaryota"/>
</dbReference>
<keyword evidence="4" id="KW-0677">Repeat</keyword>
<evidence type="ECO:0000256" key="6">
    <source>
        <dbReference type="ARBA" id="ARBA00022833"/>
    </source>
</evidence>
<dbReference type="Pfam" id="PF13086">
    <property type="entry name" value="AAA_11"/>
    <property type="match status" value="1"/>
</dbReference>
<evidence type="ECO:0000256" key="2">
    <source>
        <dbReference type="ARBA" id="ARBA00022490"/>
    </source>
</evidence>
<evidence type="ECO:0000313" key="11">
    <source>
        <dbReference type="Proteomes" id="UP000008743"/>
    </source>
</evidence>
<dbReference type="PANTHER" id="PTHR10887">
    <property type="entry name" value="DNA2/NAM7 HELICASE FAMILY"/>
    <property type="match status" value="1"/>
</dbReference>
<evidence type="ECO:0000256" key="4">
    <source>
        <dbReference type="ARBA" id="ARBA00022737"/>
    </source>
</evidence>
<reference evidence="11" key="1">
    <citation type="submission" date="2011-02" db="EMBL/GenBank/DDBJ databases">
        <title>The Genome Sequence of Capsaspora owczarzaki ATCC 30864.</title>
        <authorList>
            <person name="Russ C."/>
            <person name="Cuomo C."/>
            <person name="Burger G."/>
            <person name="Gray M.W."/>
            <person name="Holland P.W.H."/>
            <person name="King N."/>
            <person name="Lang F.B.F."/>
            <person name="Roger A.J."/>
            <person name="Ruiz-Trillo I."/>
            <person name="Young S.K."/>
            <person name="Zeng Q."/>
            <person name="Gargeya S."/>
            <person name="Alvarado L."/>
            <person name="Berlin A."/>
            <person name="Chapman S.B."/>
            <person name="Chen Z."/>
            <person name="Freedman E."/>
            <person name="Gellesch M."/>
            <person name="Goldberg J."/>
            <person name="Griggs A."/>
            <person name="Gujja S."/>
            <person name="Heilman E."/>
            <person name="Heiman D."/>
            <person name="Howarth C."/>
            <person name="Mehta T."/>
            <person name="Neiman D."/>
            <person name="Pearson M."/>
            <person name="Roberts A."/>
            <person name="Saif S."/>
            <person name="Shea T."/>
            <person name="Shenoy N."/>
            <person name="Sisk P."/>
            <person name="Stolte C."/>
            <person name="Sykes S."/>
            <person name="White J."/>
            <person name="Yandava C."/>
            <person name="Haas B."/>
            <person name="Nusbaum C."/>
            <person name="Birren B."/>
        </authorList>
    </citation>
    <scope>NUCLEOTIDE SEQUENCE</scope>
    <source>
        <strain evidence="11">ATCC 30864</strain>
    </source>
</reference>
<dbReference type="OrthoDB" id="2423195at2759"/>
<proteinExistence type="predicted"/>
<evidence type="ECO:0000256" key="5">
    <source>
        <dbReference type="ARBA" id="ARBA00022771"/>
    </source>
</evidence>
<feature type="region of interest" description="Disordered" evidence="8">
    <location>
        <begin position="1"/>
        <end position="126"/>
    </location>
</feature>
<dbReference type="GO" id="GO:0031380">
    <property type="term" value="C:nuclear RNA-directed RNA polymerase complex"/>
    <property type="evidence" value="ECO:0007669"/>
    <property type="project" value="TreeGrafter"/>
</dbReference>
<dbReference type="Gene3D" id="3.40.50.300">
    <property type="entry name" value="P-loop containing nucleotide triphosphate hydrolases"/>
    <property type="match status" value="2"/>
</dbReference>
<evidence type="ECO:0000259" key="9">
    <source>
        <dbReference type="PROSITE" id="PS51981"/>
    </source>
</evidence>
<evidence type="ECO:0000256" key="3">
    <source>
        <dbReference type="ARBA" id="ARBA00022723"/>
    </source>
</evidence>
<dbReference type="PhylomeDB" id="A0A0D2X1D6"/>
<dbReference type="InParanoid" id="A0A0D2X1D6"/>
<dbReference type="InterPro" id="IPR047187">
    <property type="entry name" value="SF1_C_Upf1"/>
</dbReference>
<evidence type="ECO:0000256" key="8">
    <source>
        <dbReference type="SAM" id="MobiDB-lite"/>
    </source>
</evidence>
<keyword evidence="3" id="KW-0479">Metal-binding</keyword>
<dbReference type="GO" id="GO:0031048">
    <property type="term" value="P:regulatory ncRNA-mediated heterochromatin formation"/>
    <property type="evidence" value="ECO:0007669"/>
    <property type="project" value="TreeGrafter"/>
</dbReference>
<keyword evidence="2" id="KW-0963">Cytoplasm</keyword>
<dbReference type="SMART" id="SM00438">
    <property type="entry name" value="ZnF_NFX"/>
    <property type="match status" value="6"/>
</dbReference>
<feature type="compositionally biased region" description="Gly residues" evidence="8">
    <location>
        <begin position="1"/>
        <end position="13"/>
    </location>
</feature>
<feature type="domain" description="RZ-type" evidence="9">
    <location>
        <begin position="2194"/>
        <end position="2262"/>
    </location>
</feature>
<dbReference type="EMBL" id="KE346361">
    <property type="protein sequence ID" value="KJE90624.1"/>
    <property type="molecule type" value="Genomic_DNA"/>
</dbReference>
<dbReference type="CDD" id="cd06008">
    <property type="entry name" value="NF-X1-zinc-finger"/>
    <property type="match status" value="3"/>
</dbReference>
<dbReference type="InterPro" id="IPR041679">
    <property type="entry name" value="DNA2/NAM7-like_C"/>
</dbReference>
<dbReference type="GO" id="GO:0002376">
    <property type="term" value="P:immune system process"/>
    <property type="evidence" value="ECO:0007669"/>
    <property type="project" value="UniProtKB-KW"/>
</dbReference>
<dbReference type="InterPro" id="IPR045055">
    <property type="entry name" value="DNA2/NAM7-like"/>
</dbReference>
<dbReference type="CDD" id="cd18808">
    <property type="entry name" value="SF1_C_Upf1"/>
    <property type="match status" value="1"/>
</dbReference>
<dbReference type="GO" id="GO:0004386">
    <property type="term" value="F:helicase activity"/>
    <property type="evidence" value="ECO:0007669"/>
    <property type="project" value="InterPro"/>
</dbReference>
<dbReference type="SUPFAM" id="SSF52540">
    <property type="entry name" value="P-loop containing nucleoside triphosphate hydrolases"/>
    <property type="match status" value="1"/>
</dbReference>
<dbReference type="GO" id="GO:0008270">
    <property type="term" value="F:zinc ion binding"/>
    <property type="evidence" value="ECO:0007669"/>
    <property type="project" value="UniProtKB-KW"/>
</dbReference>
<dbReference type="Proteomes" id="UP000008743">
    <property type="component" value="Unassembled WGS sequence"/>
</dbReference>
<dbReference type="PROSITE" id="PS51981">
    <property type="entry name" value="ZF_RZ"/>
    <property type="match status" value="1"/>
</dbReference>
<gene>
    <name evidence="10" type="ORF">CAOG_001908</name>
</gene>
<protein>
    <recommendedName>
        <fullName evidence="9">RZ-type domain-containing protein</fullName>
    </recommendedName>
</protein>
<evidence type="ECO:0000313" key="10">
    <source>
        <dbReference type="EMBL" id="KJE90624.1"/>
    </source>
</evidence>
<sequence length="2262" mass="248399">MSSTGGRGRGSGGARIPNGASSSSSERPRSAGAHRPGGSDRGRGAAAASQAGRGAGHHGGANSGGSHRGRGGSHQDPSFRGRGGGRGGFDHGHHRGGGADRGSRSGGGGGGGRGEHHHHGPAPPLSTERKLAFGVAIKTNDLSRLLQSNVSMSMFSLRVLALWTVPSSQAELWHSLTSAGENCTPGVDVMVKILKHPNASIVVQNAFTPTSDLDMYLLNQPYLSHNSKTISFQLIVLPLLKVLGSEAFTYATQRHELIDKLYDGELRTFWLDQLPRLLERLAKLDRATPGLTIVDPSGPHSATDARLPALRNGQLVGGLRPETVTNEGDSPFGVQNIPVFDPENSILDVYLPVLTFLYEVLAYKKNEVVDREDAIVSSIRADLCENARALALGQLGTLYPQSADKVIQAVEQLQDLIDAQLQHKLRSQSGPEPTAAKSVNAKEHSRAAVQDDRAAQDFPGTLSRFGPRHGNDHADIQDISVVPTLDELLCPRAPYLPRNADNAMHHLHDANPAIRHLDTHFRLMRENMLSPVRDALISFLTFLTAQGQANAALDVAVAHPAELWRRAGLALRSLAQSNRMRWRSNDAIQRASDQAVNWVRQLLTQGFFQVGAEIALEARARHAPDPDDRLDGLLDGLLAEEFRGMALNPAAQVAGGRANADGNARRAAAAPAPDVPRNGDGPTQVELDEGSDLLVYYDPVAIDLDYIPRSGVVLVVEVTIPGLVNLNSFKERDAFWDQTSSLKTNTLTQMQLFFGRLVDTYPRKGTSKDASTWNQAQLEGGRWRLGLKIEPADAAVELLDRLRTPVASSGLFSVLVEVTGGYFAAYEPTLNALKQHDPHRLPFKEEITKGDSEAYPPAYIDATTTYDLSRILTKPDQAPGVLCRVPMDYPDAFPVAELVRNSTFDENQAMALKTALTRRLAIIEGSPGCGKTWVGARIAEVLLANRSAWTTEHGNRPIVVVCQTNHALDSFLLDLYHKAGITSIERIGSRSEHKELFDTLRPQARNDARRLGKNFGDALRAGEICWESLNRVLDAYQTPPSLNGLLDTLKTINPLAAARIRGIDSDGFQRATKNKWLNATGIRRGFDSNEPVMSREALRDLLARQPDPWRWQHYQRIALVALIVAEWRKDMRAKLIARMSELEECAARFREAQNSRNLSSMVKADVIGATTTGLAARLDLFAKLASPILIIEESSEIVESHVLGVLSRSVQHLIMIGDHKQLRPHVETYRLSIENHRHALDLDVSLPERLIKTGLPYWTLSTQRRMRPAFADILRLINRYPTLKDHPTTHAYPALRGTSDCNRFISHNFPEGEQAQMTSRSHFNEQEAAMVVDLVRYFAQQGYGDRADGTGIAVVTLYTGQLKRIREKLQAAKLVRLKVDERDEELLAKEADEANPNLDSPQVTARVESLRSFARIATIDNFQGEEADIVIISTVRNAQARGKQKIGFLKSENRTTVLLSRARQGQFILGNAMLLASNSSMWRNALDVMFQREQIGDSFRVKCDVHGEIGIAAKPGDLPALAPDGGCNRPCAIRLPCGHPCELKCHPNTPGRHETDRCMRPCQRTAPCGHPCGGKCHESCEKLACAIPLGLPMRLACGHVVATKEVIAALRQNEATHTPAGYVRVRSAEDVRVPNPVPLGELNCVNRLSCKDVRTTSELCPVSMEWRGKCSHAPKMVLCKDFATAECTEICGQQLQGCLHPCESNCCGTRPHPPCSFRCKRTQPCGHECGGTCHPASNCPACTKPCERHCEHSCCSKDCGDACSLCVERCTWSCPHGDPCIMPCDAPCSKLPCDKRCERQLDCGHQCPGVCGESCPEPEEWCLECLKQATQLRPHSGLRRPNAQQPDAASESVLKTWNLDAVVDLSEMKKACEIDPTEDPLIFLGCGHAFAMSTMDGITSLREFYKHNGQQWHDVRVLPSRSERTMPKCPTCRSLITKDKRIYRYGRVTGALRLDSTELLHLQQSRRLSAALASVVQASPVERIKLQQDISSAFDQLPGWRAASQHELLFARFWCIHRAYFLATYDPLSRISQAIASAISRAGSANPAIMPTMRAEQAHQNELARRPTADVSSRVRACALLCDLSRYFTAETVYSSSVWQVIDDTVRRGLKLAQDGQLWPLLLSLQTAYLNLLLSRTRGPDQVEGLFQTQVPDLQRLLASHQFQPGEVQDAKALIEKVNLLRDPTTALLHKNNLTLKEFKEIAAATNLSTNGHWYTCPNGHPYVVGECGGPMAMAVCPECQAPIGGSNHISAAGNHGLHLNL</sequence>
<keyword evidence="11" id="KW-1185">Reference proteome</keyword>